<name>A0A9X9Q3Q0_GULGU</name>
<dbReference type="AlphaFoldDB" id="A0A9X9Q3Q0"/>
<evidence type="ECO:0000313" key="2">
    <source>
        <dbReference type="Proteomes" id="UP000269945"/>
    </source>
</evidence>
<evidence type="ECO:0000313" key="1">
    <source>
        <dbReference type="EMBL" id="VCX03391.1"/>
    </source>
</evidence>
<comment type="caution">
    <text evidence="1">The sequence shown here is derived from an EMBL/GenBank/DDBJ whole genome shotgun (WGS) entry which is preliminary data.</text>
</comment>
<reference evidence="1 2" key="1">
    <citation type="submission" date="2018-10" db="EMBL/GenBank/DDBJ databases">
        <authorList>
            <person name="Ekblom R."/>
            <person name="Jareborg N."/>
        </authorList>
    </citation>
    <scope>NUCLEOTIDE SEQUENCE [LARGE SCALE GENOMIC DNA]</scope>
    <source>
        <tissue evidence="1">Muscle</tissue>
    </source>
</reference>
<gene>
    <name evidence="1" type="ORF">BN2614_LOCUS4</name>
</gene>
<organism evidence="1 2">
    <name type="scientific">Gulo gulo</name>
    <name type="common">Wolverine</name>
    <name type="synonym">Gluton</name>
    <dbReference type="NCBI Taxonomy" id="48420"/>
    <lineage>
        <taxon>Eukaryota</taxon>
        <taxon>Metazoa</taxon>
        <taxon>Chordata</taxon>
        <taxon>Craniata</taxon>
        <taxon>Vertebrata</taxon>
        <taxon>Euteleostomi</taxon>
        <taxon>Mammalia</taxon>
        <taxon>Eutheria</taxon>
        <taxon>Laurasiatheria</taxon>
        <taxon>Carnivora</taxon>
        <taxon>Caniformia</taxon>
        <taxon>Musteloidea</taxon>
        <taxon>Mustelidae</taxon>
        <taxon>Guloninae</taxon>
        <taxon>Gulo</taxon>
    </lineage>
</organism>
<accession>A0A9X9Q3Q0</accession>
<dbReference type="Proteomes" id="UP000269945">
    <property type="component" value="Unassembled WGS sequence"/>
</dbReference>
<sequence>MSDDHSGICHMAIFHRCKPRGLPSFIMTHPYLLCWLLAEFLEGFGNQGRGRRFHFSLRLCVLNGQFHCNPQALQITSCLVAVITNLFWRQIQGAHLLDQDRLPYWCTLGIQLGSLWGQA</sequence>
<protein>
    <submittedName>
        <fullName evidence="1">Uncharacterized protein</fullName>
    </submittedName>
</protein>
<proteinExistence type="predicted"/>
<dbReference type="EMBL" id="CYRY02029208">
    <property type="protein sequence ID" value="VCX03391.1"/>
    <property type="molecule type" value="Genomic_DNA"/>
</dbReference>
<keyword evidence="2" id="KW-1185">Reference proteome</keyword>